<gene>
    <name evidence="3" type="ORF">DFP95_108104</name>
</gene>
<evidence type="ECO:0000313" key="4">
    <source>
        <dbReference type="Proteomes" id="UP000256869"/>
    </source>
</evidence>
<organism evidence="3 4">
    <name type="scientific">Cohnella lupini</name>
    <dbReference type="NCBI Taxonomy" id="1294267"/>
    <lineage>
        <taxon>Bacteria</taxon>
        <taxon>Bacillati</taxon>
        <taxon>Bacillota</taxon>
        <taxon>Bacilli</taxon>
        <taxon>Bacillales</taxon>
        <taxon>Paenibacillaceae</taxon>
        <taxon>Cohnella</taxon>
    </lineage>
</organism>
<evidence type="ECO:0000259" key="2">
    <source>
        <dbReference type="Pfam" id="PF00296"/>
    </source>
</evidence>
<comment type="similarity">
    <text evidence="1">To bacterial alkanal monooxygenase alpha and beta chains.</text>
</comment>
<comment type="caution">
    <text evidence="3">The sequence shown here is derived from an EMBL/GenBank/DDBJ whole genome shotgun (WGS) entry which is preliminary data.</text>
</comment>
<accession>A0A3D9I9Y1</accession>
<dbReference type="PANTHER" id="PTHR30137">
    <property type="entry name" value="LUCIFERASE-LIKE MONOOXYGENASE"/>
    <property type="match status" value="1"/>
</dbReference>
<dbReference type="RefSeq" id="WP_115993559.1">
    <property type="nucleotide sequence ID" value="NZ_QRDY01000008.1"/>
</dbReference>
<dbReference type="Proteomes" id="UP000256869">
    <property type="component" value="Unassembled WGS sequence"/>
</dbReference>
<evidence type="ECO:0000256" key="1">
    <source>
        <dbReference type="ARBA" id="ARBA00007789"/>
    </source>
</evidence>
<dbReference type="GO" id="GO:0016705">
    <property type="term" value="F:oxidoreductase activity, acting on paired donors, with incorporation or reduction of molecular oxygen"/>
    <property type="evidence" value="ECO:0007669"/>
    <property type="project" value="InterPro"/>
</dbReference>
<dbReference type="PANTHER" id="PTHR30137:SF20">
    <property type="entry name" value="N-ACETYL-S-ALKYLCYSTEINE MONOOXYGENASE"/>
    <property type="match status" value="1"/>
</dbReference>
<protein>
    <submittedName>
        <fullName evidence="3">Luciferase family oxidoreductase group 1</fullName>
    </submittedName>
</protein>
<dbReference type="AlphaFoldDB" id="A0A3D9I9Y1"/>
<dbReference type="InterPro" id="IPR036661">
    <property type="entry name" value="Luciferase-like_sf"/>
</dbReference>
<keyword evidence="4" id="KW-1185">Reference proteome</keyword>
<feature type="domain" description="Luciferase-like" evidence="2">
    <location>
        <begin position="21"/>
        <end position="248"/>
    </location>
</feature>
<dbReference type="CDD" id="cd00347">
    <property type="entry name" value="Flavin_utilizing_monoxygenases"/>
    <property type="match status" value="1"/>
</dbReference>
<reference evidence="3 4" key="1">
    <citation type="submission" date="2018-07" db="EMBL/GenBank/DDBJ databases">
        <title>Genomic Encyclopedia of Type Strains, Phase III (KMG-III): the genomes of soil and plant-associated and newly described type strains.</title>
        <authorList>
            <person name="Whitman W."/>
        </authorList>
    </citation>
    <scope>NUCLEOTIDE SEQUENCE [LARGE SCALE GENOMIC DNA]</scope>
    <source>
        <strain evidence="3 4">CECT 8236</strain>
    </source>
</reference>
<evidence type="ECO:0000313" key="3">
    <source>
        <dbReference type="EMBL" id="RED58578.1"/>
    </source>
</evidence>
<dbReference type="InterPro" id="IPR050766">
    <property type="entry name" value="Bact_Lucif_Oxidored"/>
</dbReference>
<dbReference type="InterPro" id="IPR019949">
    <property type="entry name" value="CmoO-like"/>
</dbReference>
<sequence length="314" mass="33991">MKERTIKLSVLDLAPLFGEADSTFALGQAVELAQTAERLGYSRYWVAEHHDMPGLACTSTEVLLSHIGAKTRSIRIGSGALLLPHYKPLKVVESFHMLASLYPGRVDLGLGRAPGGAGEVSLALSGNFLENVWKMPELLKGVTELLQGKYVYEGRPITARPVPPAAPEVWLLGTNKKSAAYAAEFGTGYAFGQFMSDVPGEETLQAYRDAFTPSPLTAAPRAMVAVNVVCAETDEEAERLAASLTAVFQQGVETGERSPLADRKLLVGSPESIRGKLEGLSVVYGADEFMILTMIPDYRKRLRSYELLAQGMLT</sequence>
<dbReference type="Gene3D" id="3.20.20.30">
    <property type="entry name" value="Luciferase-like domain"/>
    <property type="match status" value="1"/>
</dbReference>
<dbReference type="InterPro" id="IPR011251">
    <property type="entry name" value="Luciferase-like_dom"/>
</dbReference>
<proteinExistence type="predicted"/>
<dbReference type="GO" id="GO:0005829">
    <property type="term" value="C:cytosol"/>
    <property type="evidence" value="ECO:0007669"/>
    <property type="project" value="TreeGrafter"/>
</dbReference>
<name>A0A3D9I9Y1_9BACL</name>
<dbReference type="SUPFAM" id="SSF51679">
    <property type="entry name" value="Bacterial luciferase-like"/>
    <property type="match status" value="1"/>
</dbReference>
<dbReference type="EMBL" id="QRDY01000008">
    <property type="protein sequence ID" value="RED58578.1"/>
    <property type="molecule type" value="Genomic_DNA"/>
</dbReference>
<dbReference type="OrthoDB" id="9780518at2"/>
<dbReference type="Pfam" id="PF00296">
    <property type="entry name" value="Bac_luciferase"/>
    <property type="match status" value="1"/>
</dbReference>
<dbReference type="NCBIfam" id="TIGR03558">
    <property type="entry name" value="oxido_grp_1"/>
    <property type="match status" value="1"/>
</dbReference>